<protein>
    <submittedName>
        <fullName evidence="1">Uncharacterized protein</fullName>
    </submittedName>
</protein>
<proteinExistence type="predicted"/>
<evidence type="ECO:0000313" key="2">
    <source>
        <dbReference type="Proteomes" id="UP000054928"/>
    </source>
</evidence>
<name>A0A0P1B4G5_PLAHL</name>
<dbReference type="AlphaFoldDB" id="A0A0P1B4G5"/>
<dbReference type="EMBL" id="CCYD01003042">
    <property type="protein sequence ID" value="CEG48910.1"/>
    <property type="molecule type" value="Genomic_DNA"/>
</dbReference>
<evidence type="ECO:0000313" key="1">
    <source>
        <dbReference type="EMBL" id="CEG48910.1"/>
    </source>
</evidence>
<dbReference type="Proteomes" id="UP000054928">
    <property type="component" value="Unassembled WGS sequence"/>
</dbReference>
<dbReference type="RefSeq" id="XP_024585279.1">
    <property type="nucleotide sequence ID" value="XM_024720040.2"/>
</dbReference>
<reference evidence="2" key="1">
    <citation type="submission" date="2014-09" db="EMBL/GenBank/DDBJ databases">
        <authorList>
            <person name="Sharma Rahul"/>
            <person name="Thines Marco"/>
        </authorList>
    </citation>
    <scope>NUCLEOTIDE SEQUENCE [LARGE SCALE GENOMIC DNA]</scope>
</reference>
<dbReference type="GeneID" id="36410220"/>
<organism evidence="1 2">
    <name type="scientific">Plasmopara halstedii</name>
    <name type="common">Downy mildew of sunflower</name>
    <dbReference type="NCBI Taxonomy" id="4781"/>
    <lineage>
        <taxon>Eukaryota</taxon>
        <taxon>Sar</taxon>
        <taxon>Stramenopiles</taxon>
        <taxon>Oomycota</taxon>
        <taxon>Peronosporomycetes</taxon>
        <taxon>Peronosporales</taxon>
        <taxon>Peronosporaceae</taxon>
        <taxon>Plasmopara</taxon>
    </lineage>
</organism>
<sequence length="62" mass="7022">MPSGVGTSQLVRDLYKNEPTQIFEQARMLIPEISYAHFSPLDAFLESRSAQQCNVVMYLSNV</sequence>
<keyword evidence="2" id="KW-1185">Reference proteome</keyword>
<accession>A0A0P1B4G5</accession>